<dbReference type="STRING" id="28573.A0A0U1LLA7"/>
<gene>
    <name evidence="1" type="ORF">PISL3812_00536</name>
</gene>
<accession>A0A0U1LLA7</accession>
<dbReference type="Proteomes" id="UP000054383">
    <property type="component" value="Unassembled WGS sequence"/>
</dbReference>
<keyword evidence="2" id="KW-1185">Reference proteome</keyword>
<protein>
    <submittedName>
        <fullName evidence="1">Uncharacterized protein</fullName>
    </submittedName>
</protein>
<dbReference type="OrthoDB" id="4227422at2759"/>
<proteinExistence type="predicted"/>
<organism evidence="1 2">
    <name type="scientific">Talaromyces islandicus</name>
    <name type="common">Penicillium islandicum</name>
    <dbReference type="NCBI Taxonomy" id="28573"/>
    <lineage>
        <taxon>Eukaryota</taxon>
        <taxon>Fungi</taxon>
        <taxon>Dikarya</taxon>
        <taxon>Ascomycota</taxon>
        <taxon>Pezizomycotina</taxon>
        <taxon>Eurotiomycetes</taxon>
        <taxon>Eurotiomycetidae</taxon>
        <taxon>Eurotiales</taxon>
        <taxon>Trichocomaceae</taxon>
        <taxon>Talaromyces</taxon>
        <taxon>Talaromyces sect. Islandici</taxon>
    </lineage>
</organism>
<dbReference type="EMBL" id="CVMT01000001">
    <property type="protein sequence ID" value="CRG83186.1"/>
    <property type="molecule type" value="Genomic_DNA"/>
</dbReference>
<sequence>MASKTSRIRNSLNSLWKTVLGDSMSENLGVNSTVSHDFLKSDTEFGLSPMISIPLKFKATIHPYCLHPVPRTSLMSIRSSQKNATIPDMEIRSTNSTTTSPVGNGWNTRVLASCLPLSSSLGIYWLSAGGHNTHRLSFRQERYLPREHRVPHEILLDEGFTMTTGNMNWEADIYEYDIDFWGEQHPHVILLSYHSDIGHENSIMHGELAQLVTAARNRAHEPEMVEVSEDELYENDEAEMETLFPEGSPLVFQYEQRFPVLMVSLVGLQNGCIYYACMDGLDVVIRQSSLFSFEKRETAPWDFFPGSF</sequence>
<evidence type="ECO:0000313" key="1">
    <source>
        <dbReference type="EMBL" id="CRG83186.1"/>
    </source>
</evidence>
<name>A0A0U1LLA7_TALIS</name>
<evidence type="ECO:0000313" key="2">
    <source>
        <dbReference type="Proteomes" id="UP000054383"/>
    </source>
</evidence>
<dbReference type="AlphaFoldDB" id="A0A0U1LLA7"/>
<reference evidence="1 2" key="1">
    <citation type="submission" date="2015-04" db="EMBL/GenBank/DDBJ databases">
        <authorList>
            <person name="Syromyatnikov M.Y."/>
            <person name="Popov V.N."/>
        </authorList>
    </citation>
    <scope>NUCLEOTIDE SEQUENCE [LARGE SCALE GENOMIC DNA]</scope>
    <source>
        <strain evidence="1">WF-38-12</strain>
    </source>
</reference>